<proteinExistence type="predicted"/>
<dbReference type="InParanoid" id="D2VZL4"/>
<feature type="domain" description="Coenzyme Q-binding protein COQ10 START" evidence="1">
    <location>
        <begin position="112"/>
        <end position="215"/>
    </location>
</feature>
<evidence type="ECO:0000313" key="3">
    <source>
        <dbReference type="Proteomes" id="UP000006671"/>
    </source>
</evidence>
<evidence type="ECO:0000259" key="1">
    <source>
        <dbReference type="Pfam" id="PF03364"/>
    </source>
</evidence>
<dbReference type="Gene3D" id="3.30.530.20">
    <property type="match status" value="1"/>
</dbReference>
<name>D2VZL4_NAEGR</name>
<dbReference type="InterPro" id="IPR005031">
    <property type="entry name" value="COQ10_START"/>
</dbReference>
<dbReference type="SUPFAM" id="SSF55961">
    <property type="entry name" value="Bet v1-like"/>
    <property type="match status" value="1"/>
</dbReference>
<gene>
    <name evidence="2" type="ORF">NAEGRDRAFT_74530</name>
</gene>
<reference evidence="2 3" key="1">
    <citation type="journal article" date="2010" name="Cell">
        <title>The genome of Naegleria gruberi illuminates early eukaryotic versatility.</title>
        <authorList>
            <person name="Fritz-Laylin L.K."/>
            <person name="Prochnik S.E."/>
            <person name="Ginger M.L."/>
            <person name="Dacks J.B."/>
            <person name="Carpenter M.L."/>
            <person name="Field M.C."/>
            <person name="Kuo A."/>
            <person name="Paredez A."/>
            <person name="Chapman J."/>
            <person name="Pham J."/>
            <person name="Shu S."/>
            <person name="Neupane R."/>
            <person name="Cipriano M."/>
            <person name="Mancuso J."/>
            <person name="Tu H."/>
            <person name="Salamov A."/>
            <person name="Lindquist E."/>
            <person name="Shapiro H."/>
            <person name="Lucas S."/>
            <person name="Grigoriev I.V."/>
            <person name="Cande W.Z."/>
            <person name="Fulton C."/>
            <person name="Rokhsar D.S."/>
            <person name="Dawson S.C."/>
        </authorList>
    </citation>
    <scope>NUCLEOTIDE SEQUENCE [LARGE SCALE GENOMIC DNA]</scope>
    <source>
        <strain evidence="2 3">NEG-M</strain>
    </source>
</reference>
<dbReference type="GeneID" id="8853602"/>
<evidence type="ECO:0000313" key="2">
    <source>
        <dbReference type="EMBL" id="EFC37721.1"/>
    </source>
</evidence>
<dbReference type="VEuPathDB" id="AmoebaDB:NAEGRDRAFT_74530"/>
<dbReference type="Pfam" id="PF03364">
    <property type="entry name" value="Polyketide_cyc"/>
    <property type="match status" value="1"/>
</dbReference>
<dbReference type="EMBL" id="GG738915">
    <property type="protein sequence ID" value="EFC37721.1"/>
    <property type="molecule type" value="Genomic_DNA"/>
</dbReference>
<dbReference type="AlphaFoldDB" id="D2VZL4"/>
<dbReference type="InterPro" id="IPR023393">
    <property type="entry name" value="START-like_dom_sf"/>
</dbReference>
<protein>
    <submittedName>
        <fullName evidence="2">Predicted protein</fullName>
    </submittedName>
</protein>
<dbReference type="KEGG" id="ngr:NAEGRDRAFT_74530"/>
<dbReference type="Proteomes" id="UP000006671">
    <property type="component" value="Unassembled WGS sequence"/>
</dbReference>
<sequence>MSSLINHSHHPHLFEADSPKAMQHFHRCKTTSSPALFQSTASNQAQLIDIVESTIDSKLIPVTTTEKPQAVVPSCSTAPSFSEEWRHFIECDLVNATSQSIIFENVTLKDCLDIITDFERYPEFLDGYFVANVHRKETKQDYTVTFKSSFMFSTVEYTLQVKVISPEHIQFNSSSSNCLINCESSFKKHGGQWILKDLKNGNIQATYFVNMEYPSLAGSSLCQQQSGIHVKAGVCSNMKEWLGKKYVPSLLESFKKRIEEYGIRRKTQFGYNSELKRHLSNQLCL</sequence>
<accession>D2VZL4</accession>
<dbReference type="RefSeq" id="XP_002670465.1">
    <property type="nucleotide sequence ID" value="XM_002670419.1"/>
</dbReference>
<keyword evidence="3" id="KW-1185">Reference proteome</keyword>
<organism evidence="3">
    <name type="scientific">Naegleria gruberi</name>
    <name type="common">Amoeba</name>
    <dbReference type="NCBI Taxonomy" id="5762"/>
    <lineage>
        <taxon>Eukaryota</taxon>
        <taxon>Discoba</taxon>
        <taxon>Heterolobosea</taxon>
        <taxon>Tetramitia</taxon>
        <taxon>Eutetramitia</taxon>
        <taxon>Vahlkampfiidae</taxon>
        <taxon>Naegleria</taxon>
    </lineage>
</organism>